<dbReference type="Gene3D" id="6.10.140.530">
    <property type="match status" value="2"/>
</dbReference>
<dbReference type="InterPro" id="IPR005114">
    <property type="entry name" value="Helicase_assoc"/>
</dbReference>
<feature type="region of interest" description="Disordered" evidence="1">
    <location>
        <begin position="383"/>
        <end position="407"/>
    </location>
</feature>
<feature type="domain" description="Helicase-associated" evidence="2">
    <location>
        <begin position="53"/>
        <end position="120"/>
    </location>
</feature>
<dbReference type="PANTHER" id="PTHR33418">
    <property type="entry name" value="HELICASE-ASSOCIATED"/>
    <property type="match status" value="1"/>
</dbReference>
<protein>
    <recommendedName>
        <fullName evidence="2">Helicase-associated domain-containing protein</fullName>
    </recommendedName>
</protein>
<sequence length="422" mass="46124">MSDRDTGTKLSPNGTEPSVPSTDLQNAETPAESRVEQKSSQQSGKVGSKPMLQQKWDQMYARLLVFKGKHDHLLVPNRYSEDRSLGAWVSTQRRQYKSFQAGEETPMNTERASKLESIGFVWSTRDPRHVPWEVRYKQLLAYQAVNGDTLVPISYKPNPQLSNWVSTQRQEMKLLRDGRPTRLTAERIHLLNNVHFVWEAQRGGPKKRNNYDGWSSFPLGEASVSTSPASHPAVSSQAEKADAASLPLSATKPGQAASPISTDGKITKDSANSASESKSDHSEAHPIKSDETLAKEAQASSKDKHSASNELEERERRNEVSACVTAQKNSLEKGDTSGENAQVANTKDKPNQSSMEISTAATQEFMTEASASAVSLAAIKEEGKREAATEIGPCTKKSKKDGQGDKKEEAAAALLAVGKDDM</sequence>
<gene>
    <name evidence="3" type="ORF">OAUR00152_LOCUS7612</name>
    <name evidence="4" type="ORF">OAUR00152_LOCUS7614</name>
</gene>
<feature type="compositionally biased region" description="Polar residues" evidence="1">
    <location>
        <begin position="8"/>
        <end position="28"/>
    </location>
</feature>
<feature type="region of interest" description="Disordered" evidence="1">
    <location>
        <begin position="222"/>
        <end position="363"/>
    </location>
</feature>
<organism evidence="3">
    <name type="scientific">Odontella aurita</name>
    <dbReference type="NCBI Taxonomy" id="265563"/>
    <lineage>
        <taxon>Eukaryota</taxon>
        <taxon>Sar</taxon>
        <taxon>Stramenopiles</taxon>
        <taxon>Ochrophyta</taxon>
        <taxon>Bacillariophyta</taxon>
        <taxon>Mediophyceae</taxon>
        <taxon>Biddulphiophycidae</taxon>
        <taxon>Eupodiscales</taxon>
        <taxon>Odontellaceae</taxon>
        <taxon>Odontella</taxon>
    </lineage>
</organism>
<dbReference type="Pfam" id="PF03457">
    <property type="entry name" value="HA"/>
    <property type="match status" value="2"/>
</dbReference>
<feature type="compositionally biased region" description="Basic and acidic residues" evidence="1">
    <location>
        <begin position="301"/>
        <end position="319"/>
    </location>
</feature>
<feature type="compositionally biased region" description="Low complexity" evidence="1">
    <location>
        <begin position="38"/>
        <end position="49"/>
    </location>
</feature>
<dbReference type="AlphaFoldDB" id="A0A6U6DH53"/>
<feature type="domain" description="Helicase-associated" evidence="2">
    <location>
        <begin position="130"/>
        <end position="196"/>
    </location>
</feature>
<dbReference type="EMBL" id="HBKQ01011314">
    <property type="protein sequence ID" value="CAE2219043.1"/>
    <property type="molecule type" value="Transcribed_RNA"/>
</dbReference>
<reference evidence="3" key="1">
    <citation type="submission" date="2021-01" db="EMBL/GenBank/DDBJ databases">
        <authorList>
            <person name="Corre E."/>
            <person name="Pelletier E."/>
            <person name="Niang G."/>
            <person name="Scheremetjew M."/>
            <person name="Finn R."/>
            <person name="Kale V."/>
            <person name="Holt S."/>
            <person name="Cochrane G."/>
            <person name="Meng A."/>
            <person name="Brown T."/>
            <person name="Cohen L."/>
        </authorList>
    </citation>
    <scope>NUCLEOTIDE SEQUENCE</scope>
    <source>
        <strain evidence="3">Isolate 1302-5</strain>
    </source>
</reference>
<accession>A0A6U6DH53</accession>
<feature type="compositionally biased region" description="Polar residues" evidence="1">
    <location>
        <begin position="223"/>
        <end position="238"/>
    </location>
</feature>
<feature type="compositionally biased region" description="Polar residues" evidence="1">
    <location>
        <begin position="337"/>
        <end position="363"/>
    </location>
</feature>
<evidence type="ECO:0000259" key="2">
    <source>
        <dbReference type="Pfam" id="PF03457"/>
    </source>
</evidence>
<name>A0A6U6DH53_9STRA</name>
<proteinExistence type="predicted"/>
<evidence type="ECO:0000313" key="3">
    <source>
        <dbReference type="EMBL" id="CAE2219043.1"/>
    </source>
</evidence>
<feature type="region of interest" description="Disordered" evidence="1">
    <location>
        <begin position="1"/>
        <end position="51"/>
    </location>
</feature>
<feature type="compositionally biased region" description="Basic and acidic residues" evidence="1">
    <location>
        <begin position="277"/>
        <end position="294"/>
    </location>
</feature>
<dbReference type="PANTHER" id="PTHR33418:SF1">
    <property type="entry name" value="HELICASE-ASSOCIATED DOMAIN-CONTAINING PROTEIN"/>
    <property type="match status" value="1"/>
</dbReference>
<evidence type="ECO:0000313" key="4">
    <source>
        <dbReference type="EMBL" id="CAE2219046.1"/>
    </source>
</evidence>
<evidence type="ECO:0000256" key="1">
    <source>
        <dbReference type="SAM" id="MobiDB-lite"/>
    </source>
</evidence>
<dbReference type="EMBL" id="HBKQ01011316">
    <property type="protein sequence ID" value="CAE2219046.1"/>
    <property type="molecule type" value="Transcribed_RNA"/>
</dbReference>